<gene>
    <name evidence="3" type="ORF">DYU05_13065</name>
</gene>
<dbReference type="AlphaFoldDB" id="A0A3E2NPZ5"/>
<evidence type="ECO:0000313" key="3">
    <source>
        <dbReference type="EMBL" id="RFZ83074.1"/>
    </source>
</evidence>
<dbReference type="InterPro" id="IPR013766">
    <property type="entry name" value="Thioredoxin_domain"/>
</dbReference>
<dbReference type="PANTHER" id="PTHR42852:SF13">
    <property type="entry name" value="PROTEIN DIPZ"/>
    <property type="match status" value="1"/>
</dbReference>
<dbReference type="GO" id="GO:0016491">
    <property type="term" value="F:oxidoreductase activity"/>
    <property type="evidence" value="ECO:0007669"/>
    <property type="project" value="InterPro"/>
</dbReference>
<dbReference type="PROSITE" id="PS51352">
    <property type="entry name" value="THIOREDOXIN_2"/>
    <property type="match status" value="1"/>
</dbReference>
<dbReference type="Proteomes" id="UP000260823">
    <property type="component" value="Unassembled WGS sequence"/>
</dbReference>
<dbReference type="PANTHER" id="PTHR42852">
    <property type="entry name" value="THIOL:DISULFIDE INTERCHANGE PROTEIN DSBE"/>
    <property type="match status" value="1"/>
</dbReference>
<dbReference type="Pfam" id="PF00578">
    <property type="entry name" value="AhpC-TSA"/>
    <property type="match status" value="1"/>
</dbReference>
<reference evidence="3 4" key="1">
    <citation type="submission" date="2018-08" db="EMBL/GenBank/DDBJ databases">
        <title>Mucilaginibacter terrae sp. nov., isolated from manganese diggings.</title>
        <authorList>
            <person name="Huang Y."/>
            <person name="Zhou Z."/>
        </authorList>
    </citation>
    <scope>NUCLEOTIDE SEQUENCE [LARGE SCALE GENOMIC DNA]</scope>
    <source>
        <strain evidence="3 4">ZH6</strain>
    </source>
</reference>
<keyword evidence="4" id="KW-1185">Reference proteome</keyword>
<dbReference type="EMBL" id="QWDE01000002">
    <property type="protein sequence ID" value="RFZ83074.1"/>
    <property type="molecule type" value="Genomic_DNA"/>
</dbReference>
<dbReference type="OrthoDB" id="9815205at2"/>
<comment type="caution">
    <text evidence="3">The sequence shown here is derived from an EMBL/GenBank/DDBJ whole genome shotgun (WGS) entry which is preliminary data.</text>
</comment>
<dbReference type="CDD" id="cd02966">
    <property type="entry name" value="TlpA_like_family"/>
    <property type="match status" value="1"/>
</dbReference>
<keyword evidence="1" id="KW-0732">Signal</keyword>
<dbReference type="InterPro" id="IPR050553">
    <property type="entry name" value="Thioredoxin_ResA/DsbE_sf"/>
</dbReference>
<feature type="signal peptide" evidence="1">
    <location>
        <begin position="1"/>
        <end position="21"/>
    </location>
</feature>
<proteinExistence type="predicted"/>
<dbReference type="SUPFAM" id="SSF52833">
    <property type="entry name" value="Thioredoxin-like"/>
    <property type="match status" value="1"/>
</dbReference>
<name>A0A3E2NPZ5_9SPHI</name>
<feature type="domain" description="Thioredoxin" evidence="2">
    <location>
        <begin position="15"/>
        <end position="158"/>
    </location>
</feature>
<dbReference type="InterPro" id="IPR036249">
    <property type="entry name" value="Thioredoxin-like_sf"/>
</dbReference>
<evidence type="ECO:0000259" key="2">
    <source>
        <dbReference type="PROSITE" id="PS51352"/>
    </source>
</evidence>
<evidence type="ECO:0000256" key="1">
    <source>
        <dbReference type="SAM" id="SignalP"/>
    </source>
</evidence>
<accession>A0A3E2NPZ5</accession>
<protein>
    <submittedName>
        <fullName evidence="3">TlpA family protein disulfide reductase</fullName>
    </submittedName>
</protein>
<dbReference type="InterPro" id="IPR000866">
    <property type="entry name" value="AhpC/TSA"/>
</dbReference>
<feature type="chain" id="PRO_5017832845" evidence="1">
    <location>
        <begin position="22"/>
        <end position="158"/>
    </location>
</feature>
<dbReference type="GO" id="GO:0016209">
    <property type="term" value="F:antioxidant activity"/>
    <property type="evidence" value="ECO:0007669"/>
    <property type="project" value="InterPro"/>
</dbReference>
<sequence>MTNKTLYTIAFCLLLSVSLKAQQVKLISVSQLESRMKQGKDTIYLVNFWATWCKPCVKELPEFEKFKASVKGRPVKVILISTDLKSKLESGVQPFVKTHQLTGEIYLLNEAPNSYNEKISPDWSGALPGTLIVKNGKKRFHEAAYTYDELATAIKQVD</sequence>
<evidence type="ECO:0000313" key="4">
    <source>
        <dbReference type="Proteomes" id="UP000260823"/>
    </source>
</evidence>
<dbReference type="Gene3D" id="3.40.30.10">
    <property type="entry name" value="Glutaredoxin"/>
    <property type="match status" value="1"/>
</dbReference>
<organism evidence="3 4">
    <name type="scientific">Mucilaginibacter terrenus</name>
    <dbReference type="NCBI Taxonomy" id="2482727"/>
    <lineage>
        <taxon>Bacteria</taxon>
        <taxon>Pseudomonadati</taxon>
        <taxon>Bacteroidota</taxon>
        <taxon>Sphingobacteriia</taxon>
        <taxon>Sphingobacteriales</taxon>
        <taxon>Sphingobacteriaceae</taxon>
        <taxon>Mucilaginibacter</taxon>
    </lineage>
</organism>